<proteinExistence type="inferred from homology"/>
<dbReference type="SMART" id="SM01210">
    <property type="entry name" value="GARS_C"/>
    <property type="match status" value="1"/>
</dbReference>
<dbReference type="FunFam" id="3.30.470.20:FF:000018">
    <property type="entry name" value="Trifunctional purine biosynthetic protein adenosine-3"/>
    <property type="match status" value="1"/>
</dbReference>
<dbReference type="FunFam" id="3.30.1330.10:FF:000001">
    <property type="entry name" value="Phosphoribosylformylglycinamidine cyclo-ligase"/>
    <property type="match status" value="1"/>
</dbReference>
<dbReference type="Gene3D" id="3.30.1490.20">
    <property type="entry name" value="ATP-grasp fold, A domain"/>
    <property type="match status" value="1"/>
</dbReference>
<keyword evidence="12 21" id="KW-0808">Transferase</keyword>
<dbReference type="SUPFAM" id="SSF53328">
    <property type="entry name" value="Formyltransferase"/>
    <property type="match status" value="2"/>
</dbReference>
<dbReference type="EC" id="6.3.3.1" evidence="8"/>
<dbReference type="CDD" id="cd08645">
    <property type="entry name" value="FMT_core_GART"/>
    <property type="match status" value="1"/>
</dbReference>
<dbReference type="InterPro" id="IPR013815">
    <property type="entry name" value="ATP_grasp_subdomain_1"/>
</dbReference>
<gene>
    <name evidence="21" type="ORF">MEDL_38434</name>
</gene>
<dbReference type="Pfam" id="PF00586">
    <property type="entry name" value="AIRS"/>
    <property type="match status" value="1"/>
</dbReference>
<dbReference type="AlphaFoldDB" id="A0A8S3T343"/>
<accession>A0A8S3T343</accession>
<dbReference type="Gene3D" id="3.90.650.10">
    <property type="entry name" value="PurM-like C-terminal domain"/>
    <property type="match status" value="1"/>
</dbReference>
<dbReference type="Gene3D" id="3.40.50.20">
    <property type="match status" value="1"/>
</dbReference>
<dbReference type="HAMAP" id="MF_00741">
    <property type="entry name" value="AIRS"/>
    <property type="match status" value="1"/>
</dbReference>
<dbReference type="CDD" id="cd02196">
    <property type="entry name" value="PurM"/>
    <property type="match status" value="1"/>
</dbReference>
<dbReference type="SUPFAM" id="SSF56059">
    <property type="entry name" value="Glutathione synthetase ATP-binding domain-like"/>
    <property type="match status" value="1"/>
</dbReference>
<dbReference type="SUPFAM" id="SSF56042">
    <property type="entry name" value="PurM C-terminal domain-like"/>
    <property type="match status" value="1"/>
</dbReference>
<dbReference type="GO" id="GO:0004644">
    <property type="term" value="F:phosphoribosylglycinamide formyltransferase activity"/>
    <property type="evidence" value="ECO:0007669"/>
    <property type="project" value="UniProtKB-EC"/>
</dbReference>
<dbReference type="InterPro" id="IPR002376">
    <property type="entry name" value="Formyl_transf_N"/>
</dbReference>
<keyword evidence="17" id="KW-0464">Manganese</keyword>
<comment type="similarity">
    <text evidence="5">In the C-terminal section; belongs to the GART family.</text>
</comment>
<dbReference type="SUPFAM" id="SSF51246">
    <property type="entry name" value="Rudiment single hybrid motif"/>
    <property type="match status" value="1"/>
</dbReference>
<evidence type="ECO:0000256" key="13">
    <source>
        <dbReference type="ARBA" id="ARBA00022723"/>
    </source>
</evidence>
<dbReference type="InterPro" id="IPR037123">
    <property type="entry name" value="PRibGlycinamide_synth_C_sf"/>
</dbReference>
<reference evidence="21" key="1">
    <citation type="submission" date="2021-03" db="EMBL/GenBank/DDBJ databases">
        <authorList>
            <person name="Bekaert M."/>
        </authorList>
    </citation>
    <scope>NUCLEOTIDE SEQUENCE</scope>
</reference>
<evidence type="ECO:0000256" key="5">
    <source>
        <dbReference type="ARBA" id="ARBA00008630"/>
    </source>
</evidence>
<dbReference type="EMBL" id="CAJPWZ010001844">
    <property type="protein sequence ID" value="CAG2225296.1"/>
    <property type="molecule type" value="Genomic_DNA"/>
</dbReference>
<dbReference type="NCBIfam" id="TIGR00877">
    <property type="entry name" value="purD"/>
    <property type="match status" value="1"/>
</dbReference>
<comment type="pathway">
    <text evidence="3">Purine metabolism; IMP biosynthesis via de novo pathway; N(1)-(5-phospho-D-ribosyl)glycinamide from 5-phospho-alpha-D-ribose 1-diphosphate: step 2/2.</text>
</comment>
<dbReference type="Gene3D" id="3.40.50.170">
    <property type="entry name" value="Formyl transferase, N-terminal domain"/>
    <property type="match status" value="2"/>
</dbReference>
<evidence type="ECO:0000256" key="8">
    <source>
        <dbReference type="ARBA" id="ARBA00013047"/>
    </source>
</evidence>
<dbReference type="PROSITE" id="PS50975">
    <property type="entry name" value="ATP_GRASP"/>
    <property type="match status" value="1"/>
</dbReference>
<dbReference type="Pfam" id="PF02769">
    <property type="entry name" value="AIRS_C"/>
    <property type="match status" value="1"/>
</dbReference>
<dbReference type="PROSITE" id="PS00373">
    <property type="entry name" value="GART"/>
    <property type="match status" value="1"/>
</dbReference>
<evidence type="ECO:0000256" key="18">
    <source>
        <dbReference type="ARBA" id="ARBA00023268"/>
    </source>
</evidence>
<dbReference type="InterPro" id="IPR036676">
    <property type="entry name" value="PurM-like_C_sf"/>
</dbReference>
<comment type="similarity">
    <text evidence="6">In the central section; belongs to the AIR synthase family.</text>
</comment>
<dbReference type="InterPro" id="IPR016185">
    <property type="entry name" value="PreATP-grasp_dom_sf"/>
</dbReference>
<dbReference type="Gene3D" id="3.30.470.20">
    <property type="entry name" value="ATP-grasp fold, B domain"/>
    <property type="match status" value="1"/>
</dbReference>
<dbReference type="PANTHER" id="PTHR10520">
    <property type="entry name" value="TRIFUNCTIONAL PURINE BIOSYNTHETIC PROTEIN ADENOSINE-3-RELATED"/>
    <property type="match status" value="1"/>
</dbReference>
<dbReference type="Gene3D" id="3.90.600.10">
    <property type="entry name" value="Phosphoribosylglycinamide synthetase, C-terminal domain"/>
    <property type="match status" value="1"/>
</dbReference>
<dbReference type="GO" id="GO:0046872">
    <property type="term" value="F:metal ion binding"/>
    <property type="evidence" value="ECO:0007669"/>
    <property type="project" value="UniProtKB-KW"/>
</dbReference>
<feature type="domain" description="ATP-grasp" evidence="20">
    <location>
        <begin position="111"/>
        <end position="318"/>
    </location>
</feature>
<dbReference type="EC" id="2.1.2.2" evidence="7"/>
<evidence type="ECO:0000256" key="3">
    <source>
        <dbReference type="ARBA" id="ARBA00005174"/>
    </source>
</evidence>
<dbReference type="InterPro" id="IPR010918">
    <property type="entry name" value="PurM-like_C_dom"/>
</dbReference>
<dbReference type="EC" id="6.3.4.13" evidence="9"/>
<keyword evidence="22" id="KW-1185">Reference proteome</keyword>
<dbReference type="InterPro" id="IPR036921">
    <property type="entry name" value="PurM-like_N_sf"/>
</dbReference>
<comment type="pathway">
    <text evidence="1">Purine metabolism; IMP biosynthesis via de novo pathway; 5-amino-1-(5-phospho-D-ribosyl)imidazole from N(2)-formyl-N(1)-(5-phospho-D-ribosyl)glycinamide: step 2/2.</text>
</comment>
<dbReference type="InterPro" id="IPR016188">
    <property type="entry name" value="PurM-like_N"/>
</dbReference>
<evidence type="ECO:0000259" key="20">
    <source>
        <dbReference type="PROSITE" id="PS50975"/>
    </source>
</evidence>
<dbReference type="InterPro" id="IPR011761">
    <property type="entry name" value="ATP-grasp"/>
</dbReference>
<keyword evidence="16 19" id="KW-0067">ATP-binding</keyword>
<dbReference type="GO" id="GO:0006189">
    <property type="term" value="P:'de novo' IMP biosynthetic process"/>
    <property type="evidence" value="ECO:0007669"/>
    <property type="project" value="InterPro"/>
</dbReference>
<evidence type="ECO:0000256" key="12">
    <source>
        <dbReference type="ARBA" id="ARBA00022679"/>
    </source>
</evidence>
<evidence type="ECO:0000256" key="14">
    <source>
        <dbReference type="ARBA" id="ARBA00022741"/>
    </source>
</evidence>
<dbReference type="PROSITE" id="PS00184">
    <property type="entry name" value="GARS"/>
    <property type="match status" value="1"/>
</dbReference>
<evidence type="ECO:0000256" key="6">
    <source>
        <dbReference type="ARBA" id="ARBA00008696"/>
    </source>
</evidence>
<dbReference type="FunFam" id="3.30.1490.20:FF:000006">
    <property type="entry name" value="phosphoribosylamine--glycine ligase, chloroplastic-like"/>
    <property type="match status" value="1"/>
</dbReference>
<dbReference type="InterPro" id="IPR020562">
    <property type="entry name" value="PRibGlycinamide_synth_N"/>
</dbReference>
<dbReference type="InterPro" id="IPR020559">
    <property type="entry name" value="PRibGlycinamide_synth_CS"/>
</dbReference>
<dbReference type="InterPro" id="IPR011054">
    <property type="entry name" value="Rudment_hybrid_motif"/>
</dbReference>
<dbReference type="HAMAP" id="MF_00138">
    <property type="entry name" value="GARS"/>
    <property type="match status" value="1"/>
</dbReference>
<dbReference type="Proteomes" id="UP000683360">
    <property type="component" value="Unassembled WGS sequence"/>
</dbReference>
<evidence type="ECO:0000256" key="16">
    <source>
        <dbReference type="ARBA" id="ARBA00022840"/>
    </source>
</evidence>
<keyword evidence="15" id="KW-0658">Purine biosynthesis</keyword>
<comment type="similarity">
    <text evidence="4">In the N-terminal section; belongs to the GARS family.</text>
</comment>
<evidence type="ECO:0000256" key="19">
    <source>
        <dbReference type="PROSITE-ProRule" id="PRU00409"/>
    </source>
</evidence>
<dbReference type="Pfam" id="PF00551">
    <property type="entry name" value="Formyl_trans_N"/>
    <property type="match status" value="2"/>
</dbReference>
<dbReference type="InterPro" id="IPR020560">
    <property type="entry name" value="PRibGlycinamide_synth_C-dom"/>
</dbReference>
<evidence type="ECO:0000256" key="2">
    <source>
        <dbReference type="ARBA" id="ARBA00005054"/>
    </source>
</evidence>
<keyword evidence="11 21" id="KW-0436">Ligase</keyword>
<dbReference type="InterPro" id="IPR001555">
    <property type="entry name" value="GART_AS"/>
</dbReference>
<dbReference type="InterPro" id="IPR020561">
    <property type="entry name" value="PRibGlycinamid_synth_ATP-grasp"/>
</dbReference>
<dbReference type="NCBIfam" id="TIGR00878">
    <property type="entry name" value="purM"/>
    <property type="match status" value="1"/>
</dbReference>
<dbReference type="FunFam" id="3.90.650.10:FF:000019">
    <property type="entry name" value="Trifunctional purine biosynthetic protein adenosine-3"/>
    <property type="match status" value="1"/>
</dbReference>
<keyword evidence="14 19" id="KW-0547">Nucleotide-binding</keyword>
<dbReference type="InterPro" id="IPR036477">
    <property type="entry name" value="Formyl_transf_N_sf"/>
</dbReference>
<dbReference type="GO" id="GO:0005829">
    <property type="term" value="C:cytosol"/>
    <property type="evidence" value="ECO:0007669"/>
    <property type="project" value="TreeGrafter"/>
</dbReference>
<keyword evidence="18" id="KW-0511">Multifunctional enzyme</keyword>
<evidence type="ECO:0000256" key="1">
    <source>
        <dbReference type="ARBA" id="ARBA00004686"/>
    </source>
</evidence>
<comment type="pathway">
    <text evidence="2">Purine metabolism; IMP biosynthesis via de novo pathway; N(2)-formyl-N(1)-(5-phospho-D-ribosyl)glycinamide from N(1)-(5-phospho-D-ribosyl)glycinamide (10-formyl THF route): step 1/1.</text>
</comment>
<dbReference type="SUPFAM" id="SSF52440">
    <property type="entry name" value="PreATP-grasp domain"/>
    <property type="match status" value="1"/>
</dbReference>
<evidence type="ECO:0000313" key="21">
    <source>
        <dbReference type="EMBL" id="CAG2225296.1"/>
    </source>
</evidence>
<dbReference type="InterPro" id="IPR004733">
    <property type="entry name" value="PurM_cligase"/>
</dbReference>
<dbReference type="Pfam" id="PF01071">
    <property type="entry name" value="GARS_A"/>
    <property type="match status" value="1"/>
</dbReference>
<dbReference type="PANTHER" id="PTHR10520:SF12">
    <property type="entry name" value="TRIFUNCTIONAL PURINE BIOSYNTHETIC PROTEIN ADENOSINE-3"/>
    <property type="match status" value="1"/>
</dbReference>
<dbReference type="SMART" id="SM01209">
    <property type="entry name" value="GARS_A"/>
    <property type="match status" value="1"/>
</dbReference>
<evidence type="ECO:0000256" key="17">
    <source>
        <dbReference type="ARBA" id="ARBA00023211"/>
    </source>
</evidence>
<dbReference type="SUPFAM" id="SSF55326">
    <property type="entry name" value="PurM N-terminal domain-like"/>
    <property type="match status" value="1"/>
</dbReference>
<dbReference type="HAMAP" id="MF_01930">
    <property type="entry name" value="PurN"/>
    <property type="match status" value="1"/>
</dbReference>
<dbReference type="GO" id="GO:0004641">
    <property type="term" value="F:phosphoribosylformylglycinamidine cyclo-ligase activity"/>
    <property type="evidence" value="ECO:0007669"/>
    <property type="project" value="UniProtKB-EC"/>
</dbReference>
<evidence type="ECO:0000256" key="11">
    <source>
        <dbReference type="ARBA" id="ARBA00022598"/>
    </source>
</evidence>
<evidence type="ECO:0000313" key="22">
    <source>
        <dbReference type="Proteomes" id="UP000683360"/>
    </source>
</evidence>
<evidence type="ECO:0000256" key="7">
    <source>
        <dbReference type="ARBA" id="ARBA00012254"/>
    </source>
</evidence>
<keyword evidence="13" id="KW-0479">Metal-binding</keyword>
<dbReference type="Pfam" id="PF02844">
    <property type="entry name" value="GARS_N"/>
    <property type="match status" value="1"/>
</dbReference>
<evidence type="ECO:0000256" key="9">
    <source>
        <dbReference type="ARBA" id="ARBA00013255"/>
    </source>
</evidence>
<evidence type="ECO:0000256" key="15">
    <source>
        <dbReference type="ARBA" id="ARBA00022755"/>
    </source>
</evidence>
<dbReference type="GO" id="GO:0046084">
    <property type="term" value="P:adenine biosynthetic process"/>
    <property type="evidence" value="ECO:0007669"/>
    <property type="project" value="TreeGrafter"/>
</dbReference>
<name>A0A8S3T343_MYTED</name>
<dbReference type="InterPro" id="IPR000115">
    <property type="entry name" value="PRibGlycinamide_synth"/>
</dbReference>
<evidence type="ECO:0000256" key="10">
    <source>
        <dbReference type="ARBA" id="ARBA00021140"/>
    </source>
</evidence>
<sequence length="1028" mass="110219">MTETVLVIGSGGREHVLSWKLSKSPKVSQVYVAPGNAGTCQDKKVENVDLNVKDFNAVVKFCGDKKVSLVVVGPEDPLAAGIADTLQQHGICCFGPSAAAAQIEASKSFSKKFMERHNIPTARFQTFTCPDAATKHIKSATYKALVIKASGLSAGKGVVVAQNRDQACQAVTDILVNKKYGAAGEEVVVEEFLEGEEVSVLAFCDGDTVALMPPAQDHKQLNEGDQGPNTGGMGAICPYPQISTQELQVIEREIILKTVVGLKSEGRTYKGALYAGLMLTEDGPKVLEFNCRFGDPETQTILPLLESDLYDVCKSCVDGTLKQHQPVFSQDKHVAGVVLVSGIDVAEKTGLQIFHAGTSLKDGSTVTSGGRVLAVIAVDRSLKTACERATEGAKFIQFQNSYFRSDIGFRVLTRNRLQVQMTYSDAGVSIETGNSLVQAIKPLAKSTTRPGCDALIGGFGALFDLKAAGFVDPVLVSGTDGVGTKLKIAQEVGRHDTIGIDLVAMCVNDILAHGAEPLFFLDYFSTGQLSVSMATDVITGITKGCKEAGCALAGGETAEMPGMYTGSEYDLAGFAVGAVERSCIIPRLDQIETGDILIGLPSSGLHSNGFSLVRKVINKLEMTYDMPCPFQRGTTLGDVLLTPTKIYVKELLPLMKEMKVKAFAHITGGGLVENVARVLPSDLTASIDANKWNIPAVFGWLADKGNINAREMSRTFNCGIGGVLVVRSEESKSVLNSLTNSGVQASIIGEICKKEDKSVTVHNLVEGLDRCWPRTPVLLQRKRVAVLISGSGTNLQALIDHTTEQNSNSSAEIVLVISNKPNVQGLTRAEKAGIATKVISHKDYKSRDDFDEALHASLTSAGIDIVCLAGFMRILTGGFVSKWHGGFVSKWHGKMLNNHPSLLLPHSRDLTHVFVLVGGFVSGFVSKWHGKMLNIHPSLLPSFKGHNAHEQVIKANVRISGCTVHFVAEEVDGGAIIVQESVPVYHGDTEETLAERVKKVEHTAFPKALELVASEKALLNSDAFISWR</sequence>
<organism evidence="21 22">
    <name type="scientific">Mytilus edulis</name>
    <name type="common">Blue mussel</name>
    <dbReference type="NCBI Taxonomy" id="6550"/>
    <lineage>
        <taxon>Eukaryota</taxon>
        <taxon>Metazoa</taxon>
        <taxon>Spiralia</taxon>
        <taxon>Lophotrochozoa</taxon>
        <taxon>Mollusca</taxon>
        <taxon>Bivalvia</taxon>
        <taxon>Autobranchia</taxon>
        <taxon>Pteriomorphia</taxon>
        <taxon>Mytilida</taxon>
        <taxon>Mytiloidea</taxon>
        <taxon>Mytilidae</taxon>
        <taxon>Mytilinae</taxon>
        <taxon>Mytilus</taxon>
    </lineage>
</organism>
<comment type="caution">
    <text evidence="21">The sequence shown here is derived from an EMBL/GenBank/DDBJ whole genome shotgun (WGS) entry which is preliminary data.</text>
</comment>
<dbReference type="OrthoDB" id="2018833at2759"/>
<dbReference type="GO" id="GO:0004637">
    <property type="term" value="F:phosphoribosylamine-glycine ligase activity"/>
    <property type="evidence" value="ECO:0007669"/>
    <property type="project" value="UniProtKB-EC"/>
</dbReference>
<protein>
    <recommendedName>
        <fullName evidence="10">Trifunctional purine biosynthetic protein adenosine-3</fullName>
        <ecNumber evidence="7">2.1.2.2</ecNumber>
        <ecNumber evidence="8">6.3.3.1</ecNumber>
        <ecNumber evidence="9">6.3.4.13</ecNumber>
    </recommendedName>
</protein>
<dbReference type="InterPro" id="IPR004607">
    <property type="entry name" value="GART"/>
</dbReference>
<dbReference type="Gene3D" id="3.30.1330.10">
    <property type="entry name" value="PurM-like, N-terminal domain"/>
    <property type="match status" value="1"/>
</dbReference>
<dbReference type="GO" id="GO:0005524">
    <property type="term" value="F:ATP binding"/>
    <property type="evidence" value="ECO:0007669"/>
    <property type="project" value="UniProtKB-UniRule"/>
</dbReference>
<dbReference type="Pfam" id="PF02843">
    <property type="entry name" value="GARS_C"/>
    <property type="match status" value="1"/>
</dbReference>
<dbReference type="FunFam" id="3.40.50.20:FF:000006">
    <property type="entry name" value="Phosphoribosylamine--glycine ligase, chloroplastic"/>
    <property type="match status" value="1"/>
</dbReference>
<evidence type="ECO:0000256" key="4">
    <source>
        <dbReference type="ARBA" id="ARBA00007423"/>
    </source>
</evidence>